<dbReference type="AlphaFoldDB" id="A0A444YKL1"/>
<organism evidence="2 3">
    <name type="scientific">Arachis hypogaea</name>
    <name type="common">Peanut</name>
    <dbReference type="NCBI Taxonomy" id="3818"/>
    <lineage>
        <taxon>Eukaryota</taxon>
        <taxon>Viridiplantae</taxon>
        <taxon>Streptophyta</taxon>
        <taxon>Embryophyta</taxon>
        <taxon>Tracheophyta</taxon>
        <taxon>Spermatophyta</taxon>
        <taxon>Magnoliopsida</taxon>
        <taxon>eudicotyledons</taxon>
        <taxon>Gunneridae</taxon>
        <taxon>Pentapetalae</taxon>
        <taxon>rosids</taxon>
        <taxon>fabids</taxon>
        <taxon>Fabales</taxon>
        <taxon>Fabaceae</taxon>
        <taxon>Papilionoideae</taxon>
        <taxon>50 kb inversion clade</taxon>
        <taxon>dalbergioids sensu lato</taxon>
        <taxon>Dalbergieae</taxon>
        <taxon>Pterocarpus clade</taxon>
        <taxon>Arachis</taxon>
    </lineage>
</organism>
<name>A0A444YKL1_ARAHY</name>
<feature type="compositionally biased region" description="Basic and acidic residues" evidence="1">
    <location>
        <begin position="1"/>
        <end position="16"/>
    </location>
</feature>
<evidence type="ECO:0000313" key="2">
    <source>
        <dbReference type="EMBL" id="RYR02480.1"/>
    </source>
</evidence>
<feature type="region of interest" description="Disordered" evidence="1">
    <location>
        <begin position="1"/>
        <end position="31"/>
    </location>
</feature>
<sequence>MRKHHEEPNAPMKKSESAAMRKLTSGSSSTSTCISVESQMLLRFGKCLLILSARCMYSSNSTTFISHALSPILTCMLRRGLGTHGL</sequence>
<dbReference type="EMBL" id="SDMP01000016">
    <property type="protein sequence ID" value="RYR02480.1"/>
    <property type="molecule type" value="Genomic_DNA"/>
</dbReference>
<proteinExistence type="predicted"/>
<evidence type="ECO:0000313" key="3">
    <source>
        <dbReference type="Proteomes" id="UP000289738"/>
    </source>
</evidence>
<dbReference type="Proteomes" id="UP000289738">
    <property type="component" value="Chromosome B06"/>
</dbReference>
<accession>A0A444YKL1</accession>
<comment type="caution">
    <text evidence="2">The sequence shown here is derived from an EMBL/GenBank/DDBJ whole genome shotgun (WGS) entry which is preliminary data.</text>
</comment>
<reference evidence="2 3" key="1">
    <citation type="submission" date="2019-01" db="EMBL/GenBank/DDBJ databases">
        <title>Sequencing of cultivated peanut Arachis hypogaea provides insights into genome evolution and oil improvement.</title>
        <authorList>
            <person name="Chen X."/>
        </authorList>
    </citation>
    <scope>NUCLEOTIDE SEQUENCE [LARGE SCALE GENOMIC DNA]</scope>
    <source>
        <strain evidence="3">cv. Fuhuasheng</strain>
        <tissue evidence="2">Leaves</tissue>
    </source>
</reference>
<keyword evidence="3" id="KW-1185">Reference proteome</keyword>
<evidence type="ECO:0000256" key="1">
    <source>
        <dbReference type="SAM" id="MobiDB-lite"/>
    </source>
</evidence>
<protein>
    <submittedName>
        <fullName evidence="2">Uncharacterized protein</fullName>
    </submittedName>
</protein>
<gene>
    <name evidence="2" type="ORF">Ahy_B06g081267</name>
</gene>